<keyword evidence="2" id="KW-1185">Reference proteome</keyword>
<accession>A0ABT2ISP1</accession>
<evidence type="ECO:0000313" key="2">
    <source>
        <dbReference type="Proteomes" id="UP001525566"/>
    </source>
</evidence>
<comment type="caution">
    <text evidence="1">The sequence shown here is derived from an EMBL/GenBank/DDBJ whole genome shotgun (WGS) entry which is preliminary data.</text>
</comment>
<dbReference type="RefSeq" id="WP_259838135.1">
    <property type="nucleotide sequence ID" value="NZ_JAOAMU010000002.1"/>
</dbReference>
<protein>
    <submittedName>
        <fullName evidence="1">Uncharacterized protein</fullName>
    </submittedName>
</protein>
<dbReference type="EMBL" id="JAOAMU010000002">
    <property type="protein sequence ID" value="MCT2561846.1"/>
    <property type="molecule type" value="Genomic_DNA"/>
</dbReference>
<dbReference type="Proteomes" id="UP001525566">
    <property type="component" value="Unassembled WGS sequence"/>
</dbReference>
<gene>
    <name evidence="1" type="ORF">N0B48_08115</name>
</gene>
<evidence type="ECO:0000313" key="1">
    <source>
        <dbReference type="EMBL" id="MCT2561846.1"/>
    </source>
</evidence>
<reference evidence="1 2" key="1">
    <citation type="submission" date="2022-09" db="EMBL/GenBank/DDBJ databases">
        <title>Chryseobacterium oleae sp.nov., isolated from the inter-root soil of Pyrola calliantha H. Andr. in Tibet.</title>
        <authorList>
            <person name="Li Z."/>
        </authorList>
    </citation>
    <scope>NUCLEOTIDE SEQUENCE [LARGE SCALE GENOMIC DNA]</scope>
    <source>
        <strain evidence="2">pc1-10</strain>
    </source>
</reference>
<sequence length="74" mass="8715">MKNVTDTTEYKALCIIARMVKNFEKLHFLTITEKDASALSYARDLLERIIHTNGYTVNYNRKRNRVLLKTKLKP</sequence>
<proteinExistence type="predicted"/>
<organism evidence="1 2">
    <name type="scientific">Chryseobacterium herbae</name>
    <dbReference type="NCBI Taxonomy" id="2976476"/>
    <lineage>
        <taxon>Bacteria</taxon>
        <taxon>Pseudomonadati</taxon>
        <taxon>Bacteroidota</taxon>
        <taxon>Flavobacteriia</taxon>
        <taxon>Flavobacteriales</taxon>
        <taxon>Weeksellaceae</taxon>
        <taxon>Chryseobacterium group</taxon>
        <taxon>Chryseobacterium</taxon>
    </lineage>
</organism>
<name>A0ABT2ISP1_9FLAO</name>